<sequence length="83" mass="9831">MISYIDIFIRYIIIGIISAYLLIYGLRPAVPYPEELLELYEHNWILMIIIIINIYILIWDLRIGLLMALSIIALIFDMIIFTK</sequence>
<protein>
    <submittedName>
        <fullName evidence="2">Uncharacterized protein</fullName>
    </submittedName>
</protein>
<dbReference type="EMBL" id="MN738902">
    <property type="protein sequence ID" value="QHT30520.1"/>
    <property type="molecule type" value="Genomic_DNA"/>
</dbReference>
<keyword evidence="1" id="KW-1133">Transmembrane helix</keyword>
<keyword evidence="1" id="KW-0812">Transmembrane</keyword>
<keyword evidence="1" id="KW-0472">Membrane</keyword>
<feature type="transmembrane region" description="Helical" evidence="1">
    <location>
        <begin position="65"/>
        <end position="82"/>
    </location>
</feature>
<feature type="transmembrane region" description="Helical" evidence="1">
    <location>
        <begin position="39"/>
        <end position="58"/>
    </location>
</feature>
<organism evidence="2">
    <name type="scientific">viral metagenome</name>
    <dbReference type="NCBI Taxonomy" id="1070528"/>
    <lineage>
        <taxon>unclassified sequences</taxon>
        <taxon>metagenomes</taxon>
        <taxon>organismal metagenomes</taxon>
    </lineage>
</organism>
<name>A0A6C0EQE1_9ZZZZ</name>
<reference evidence="2" key="1">
    <citation type="journal article" date="2020" name="Nature">
        <title>Giant virus diversity and host interactions through global metagenomics.</title>
        <authorList>
            <person name="Schulz F."/>
            <person name="Roux S."/>
            <person name="Paez-Espino D."/>
            <person name="Jungbluth S."/>
            <person name="Walsh D.A."/>
            <person name="Denef V.J."/>
            <person name="McMahon K.D."/>
            <person name="Konstantinidis K.T."/>
            <person name="Eloe-Fadrosh E.A."/>
            <person name="Kyrpides N.C."/>
            <person name="Woyke T."/>
        </authorList>
    </citation>
    <scope>NUCLEOTIDE SEQUENCE</scope>
    <source>
        <strain evidence="2">GVMAG-M-3300009151-35</strain>
    </source>
</reference>
<feature type="transmembrane region" description="Helical" evidence="1">
    <location>
        <begin position="7"/>
        <end position="27"/>
    </location>
</feature>
<evidence type="ECO:0000313" key="2">
    <source>
        <dbReference type="EMBL" id="QHT30520.1"/>
    </source>
</evidence>
<evidence type="ECO:0000256" key="1">
    <source>
        <dbReference type="SAM" id="Phobius"/>
    </source>
</evidence>
<dbReference type="AlphaFoldDB" id="A0A6C0EQE1"/>
<proteinExistence type="predicted"/>
<accession>A0A6C0EQE1</accession>